<protein>
    <submittedName>
        <fullName evidence="1">Uncharacterized protein</fullName>
    </submittedName>
</protein>
<evidence type="ECO:0000313" key="1">
    <source>
        <dbReference type="EMBL" id="MFC4955606.1"/>
    </source>
</evidence>
<keyword evidence="2" id="KW-1185">Reference proteome</keyword>
<evidence type="ECO:0000313" key="2">
    <source>
        <dbReference type="Proteomes" id="UP001595834"/>
    </source>
</evidence>
<comment type="caution">
    <text evidence="1">The sequence shown here is derived from an EMBL/GenBank/DDBJ whole genome shotgun (WGS) entry which is preliminary data.</text>
</comment>
<dbReference type="Proteomes" id="UP001595834">
    <property type="component" value="Unassembled WGS sequence"/>
</dbReference>
<dbReference type="RefSeq" id="WP_344370446.1">
    <property type="nucleotide sequence ID" value="NZ_BAAASQ010000001.1"/>
</dbReference>
<name>A0ABV9UIM1_9ACTN</name>
<sequence>MGLSSFGGTEQKNLTGKCAERWNIAHPGELRFVSDARKCGTRDDHA</sequence>
<organism evidence="1 2">
    <name type="scientific">Streptomyces mauvecolor</name>
    <dbReference type="NCBI Taxonomy" id="58345"/>
    <lineage>
        <taxon>Bacteria</taxon>
        <taxon>Bacillati</taxon>
        <taxon>Actinomycetota</taxon>
        <taxon>Actinomycetes</taxon>
        <taxon>Kitasatosporales</taxon>
        <taxon>Streptomycetaceae</taxon>
        <taxon>Streptomyces</taxon>
    </lineage>
</organism>
<gene>
    <name evidence="1" type="ORF">ACFPFX_04760</name>
</gene>
<accession>A0ABV9UIM1</accession>
<proteinExistence type="predicted"/>
<dbReference type="EMBL" id="JBHSIZ010000005">
    <property type="protein sequence ID" value="MFC4955606.1"/>
    <property type="molecule type" value="Genomic_DNA"/>
</dbReference>
<reference evidence="2" key="1">
    <citation type="journal article" date="2019" name="Int. J. Syst. Evol. Microbiol.">
        <title>The Global Catalogue of Microorganisms (GCM) 10K type strain sequencing project: providing services to taxonomists for standard genome sequencing and annotation.</title>
        <authorList>
            <consortium name="The Broad Institute Genomics Platform"/>
            <consortium name="The Broad Institute Genome Sequencing Center for Infectious Disease"/>
            <person name="Wu L."/>
            <person name="Ma J."/>
        </authorList>
    </citation>
    <scope>NUCLEOTIDE SEQUENCE [LARGE SCALE GENOMIC DNA]</scope>
    <source>
        <strain evidence="2">CCM 7224</strain>
    </source>
</reference>